<dbReference type="UniPathway" id="UPA00275">
    <property type="reaction ID" value="UER00401"/>
</dbReference>
<evidence type="ECO:0000256" key="15">
    <source>
        <dbReference type="PIRSR" id="PIRSR006769-3"/>
    </source>
</evidence>
<protein>
    <recommendedName>
        <fullName evidence="12">Riboflavin biosynthesis protein RibD</fullName>
    </recommendedName>
    <domain>
        <recommendedName>
            <fullName evidence="12">Diaminohydroxyphosphoribosylaminopyrimidine deaminase</fullName>
            <shortName evidence="12">DRAP deaminase</shortName>
            <ecNumber evidence="12">3.5.4.26</ecNumber>
        </recommendedName>
        <alternativeName>
            <fullName evidence="12">Riboflavin-specific deaminase</fullName>
        </alternativeName>
    </domain>
    <domain>
        <recommendedName>
            <fullName evidence="12">5-amino-6-(5-phosphoribosylamino)uracil reductase</fullName>
            <ecNumber evidence="12">1.1.1.193</ecNumber>
        </recommendedName>
        <alternativeName>
            <fullName evidence="12">HTP reductase</fullName>
        </alternativeName>
    </domain>
</protein>
<evidence type="ECO:0000256" key="13">
    <source>
        <dbReference type="PIRSR" id="PIRSR006769-1"/>
    </source>
</evidence>
<dbReference type="PANTHER" id="PTHR38011">
    <property type="entry name" value="DIHYDROFOLATE REDUCTASE FAMILY PROTEIN (AFU_ORTHOLOGUE AFUA_8G06820)"/>
    <property type="match status" value="1"/>
</dbReference>
<comment type="pathway">
    <text evidence="3 12">Cofactor biosynthesis; riboflavin biosynthesis; 5-amino-6-(D-ribitylamino)uracil from GTP: step 3/4.</text>
</comment>
<evidence type="ECO:0000259" key="16">
    <source>
        <dbReference type="PROSITE" id="PS51747"/>
    </source>
</evidence>
<dbReference type="InterPro" id="IPR002125">
    <property type="entry name" value="CMP_dCMP_dom"/>
</dbReference>
<dbReference type="AlphaFoldDB" id="A0A7V0T5I0"/>
<feature type="binding site" evidence="14">
    <location>
        <position position="148"/>
    </location>
    <ligand>
        <name>NADP(+)</name>
        <dbReference type="ChEBI" id="CHEBI:58349"/>
    </ligand>
</feature>
<keyword evidence="12 17" id="KW-0378">Hydrolase</keyword>
<feature type="binding site" evidence="14">
    <location>
        <position position="215"/>
    </location>
    <ligand>
        <name>NADP(+)</name>
        <dbReference type="ChEBI" id="CHEBI:58349"/>
    </ligand>
</feature>
<keyword evidence="10 12" id="KW-0560">Oxidoreductase</keyword>
<sequence>MRQALELAGRGAGRVSPNPMVGAVLVKSGRTVGTGWHRRFGGPHAEIEALKSAGRAASGATLYVTMEPCCTCGKTGACTDALLAAGVRRVVAATRDPNPAVNGRGLRCLRAAGVTVEVGLLAAEARRLNEAYFCFHRERRPFFTLRVALTLDGMMATRDGESQWITGPAARRRTMALRCASDAVLVGVETVLRDDPRLTCRGVRRVPVLQVVLDSRLRTPPTAQLFREPGPVLVLTSQGDRTRRTRLERAGAEVVGIRKGRNGLLDWPEIAAELHRREIQSVLIEGGARVAASALETGIVVKVMAMHAPKLMGPGRCVTAGMRPRPFGRVLRLRQVRHELLGPDVLTEGYLRERA</sequence>
<comment type="catalytic activity">
    <reaction evidence="12">
        <text>2,5-diamino-6-hydroxy-4-(5-phosphoribosylamino)-pyrimidine + H2O + H(+) = 5-amino-6-(5-phospho-D-ribosylamino)uracil + NH4(+)</text>
        <dbReference type="Rhea" id="RHEA:21868"/>
        <dbReference type="ChEBI" id="CHEBI:15377"/>
        <dbReference type="ChEBI" id="CHEBI:15378"/>
        <dbReference type="ChEBI" id="CHEBI:28938"/>
        <dbReference type="ChEBI" id="CHEBI:58453"/>
        <dbReference type="ChEBI" id="CHEBI:58614"/>
        <dbReference type="EC" id="3.5.4.26"/>
    </reaction>
</comment>
<keyword evidence="6 12" id="KW-0686">Riboflavin biosynthesis</keyword>
<comment type="similarity">
    <text evidence="5 12">In the C-terminal section; belongs to the HTP reductase family.</text>
</comment>
<keyword evidence="9 12" id="KW-0521">NADP</keyword>
<proteinExistence type="inferred from homology"/>
<evidence type="ECO:0000256" key="7">
    <source>
        <dbReference type="ARBA" id="ARBA00022723"/>
    </source>
</evidence>
<dbReference type="PROSITE" id="PS00903">
    <property type="entry name" value="CYT_DCMP_DEAMINASES_1"/>
    <property type="match status" value="1"/>
</dbReference>
<dbReference type="PROSITE" id="PS51747">
    <property type="entry name" value="CYT_DCMP_DEAMINASES_2"/>
    <property type="match status" value="1"/>
</dbReference>
<feature type="binding site" evidence="15">
    <location>
        <position position="69"/>
    </location>
    <ligand>
        <name>Zn(2+)</name>
        <dbReference type="ChEBI" id="CHEBI:29105"/>
        <note>catalytic</note>
    </ligand>
</feature>
<dbReference type="Gene3D" id="3.40.140.10">
    <property type="entry name" value="Cytidine Deaminase, domain 2"/>
    <property type="match status" value="1"/>
</dbReference>
<reference evidence="17" key="1">
    <citation type="journal article" date="2020" name="mSystems">
        <title>Genome- and Community-Level Interaction Insights into Carbon Utilization and Element Cycling Functions of Hydrothermarchaeota in Hydrothermal Sediment.</title>
        <authorList>
            <person name="Zhou Z."/>
            <person name="Liu Y."/>
            <person name="Xu W."/>
            <person name="Pan J."/>
            <person name="Luo Z.H."/>
            <person name="Li M."/>
        </authorList>
    </citation>
    <scope>NUCLEOTIDE SEQUENCE [LARGE SCALE GENOMIC DNA]</scope>
    <source>
        <strain evidence="17">SpSt-1182</strain>
    </source>
</reference>
<feature type="binding site" evidence="14">
    <location>
        <position position="198"/>
    </location>
    <ligand>
        <name>substrate</name>
    </ligand>
</feature>
<dbReference type="InterPro" id="IPR011549">
    <property type="entry name" value="RibD_C"/>
</dbReference>
<dbReference type="GO" id="GO:0009231">
    <property type="term" value="P:riboflavin biosynthetic process"/>
    <property type="evidence" value="ECO:0007669"/>
    <property type="project" value="UniProtKB-UniPathway"/>
</dbReference>
<feature type="binding site" evidence="14">
    <location>
        <position position="194"/>
    </location>
    <ligand>
        <name>NADP(+)</name>
        <dbReference type="ChEBI" id="CHEBI:58349"/>
    </ligand>
</feature>
<comment type="pathway">
    <text evidence="2 12">Cofactor biosynthesis; riboflavin biosynthesis; 5-amino-6-(D-ribitylamino)uracil from GTP: step 2/4.</text>
</comment>
<dbReference type="InterPro" id="IPR024072">
    <property type="entry name" value="DHFR-like_dom_sf"/>
</dbReference>
<comment type="function">
    <text evidence="1 12">Converts 2,5-diamino-6-(ribosylamino)-4(3h)-pyrimidinone 5'-phosphate into 5-amino-6-(ribosylamino)-2,4(1h,3h)-pyrimidinedione 5'-phosphate.</text>
</comment>
<dbReference type="GO" id="GO:0008835">
    <property type="term" value="F:diaminohydroxyphosphoribosylaminopyrimidine deaminase activity"/>
    <property type="evidence" value="ECO:0007669"/>
    <property type="project" value="UniProtKB-EC"/>
</dbReference>
<evidence type="ECO:0000313" key="17">
    <source>
        <dbReference type="EMBL" id="HDQ99318.1"/>
    </source>
</evidence>
<feature type="binding site" evidence="14">
    <location>
        <begin position="287"/>
        <end position="293"/>
    </location>
    <ligand>
        <name>NADP(+)</name>
        <dbReference type="ChEBI" id="CHEBI:58349"/>
    </ligand>
</feature>
<dbReference type="EC" id="3.5.4.26" evidence="12"/>
<name>A0A7V0T5I0_UNCW3</name>
<dbReference type="GO" id="GO:0008270">
    <property type="term" value="F:zinc ion binding"/>
    <property type="evidence" value="ECO:0007669"/>
    <property type="project" value="InterPro"/>
</dbReference>
<evidence type="ECO:0000256" key="10">
    <source>
        <dbReference type="ARBA" id="ARBA00023002"/>
    </source>
</evidence>
<dbReference type="Pfam" id="PF00383">
    <property type="entry name" value="dCMP_cyt_deam_1"/>
    <property type="match status" value="1"/>
</dbReference>
<dbReference type="EC" id="1.1.1.193" evidence="12"/>
<feature type="active site" description="Proton donor" evidence="13">
    <location>
        <position position="46"/>
    </location>
</feature>
<dbReference type="SUPFAM" id="SSF53927">
    <property type="entry name" value="Cytidine deaminase-like"/>
    <property type="match status" value="1"/>
</dbReference>
<evidence type="ECO:0000256" key="5">
    <source>
        <dbReference type="ARBA" id="ARBA00007417"/>
    </source>
</evidence>
<feature type="domain" description="CMP/dCMP-type deaminase" evidence="16">
    <location>
        <begin position="1"/>
        <end position="117"/>
    </location>
</feature>
<dbReference type="CDD" id="cd01284">
    <property type="entry name" value="Riboflavin_deaminase-reductase"/>
    <property type="match status" value="1"/>
</dbReference>
<comment type="catalytic activity">
    <reaction evidence="12">
        <text>5-amino-6-(5-phospho-D-ribitylamino)uracil + NADP(+) = 5-amino-6-(5-phospho-D-ribosylamino)uracil + NADPH + H(+)</text>
        <dbReference type="Rhea" id="RHEA:17845"/>
        <dbReference type="ChEBI" id="CHEBI:15378"/>
        <dbReference type="ChEBI" id="CHEBI:57783"/>
        <dbReference type="ChEBI" id="CHEBI:58349"/>
        <dbReference type="ChEBI" id="CHEBI:58421"/>
        <dbReference type="ChEBI" id="CHEBI:58453"/>
        <dbReference type="EC" id="1.1.1.193"/>
    </reaction>
</comment>
<evidence type="ECO:0000256" key="4">
    <source>
        <dbReference type="ARBA" id="ARBA00005259"/>
    </source>
</evidence>
<gene>
    <name evidence="17" type="primary">ribD</name>
    <name evidence="17" type="ORF">ENN51_03410</name>
</gene>
<keyword evidence="7 12" id="KW-0479">Metal-binding</keyword>
<dbReference type="InterPro" id="IPR002734">
    <property type="entry name" value="RibDG_C"/>
</dbReference>
<dbReference type="EMBL" id="DSBX01000131">
    <property type="protein sequence ID" value="HDQ99318.1"/>
    <property type="molecule type" value="Genomic_DNA"/>
</dbReference>
<dbReference type="PIRSF" id="PIRSF006769">
    <property type="entry name" value="RibD"/>
    <property type="match status" value="1"/>
</dbReference>
<dbReference type="NCBIfam" id="TIGR00326">
    <property type="entry name" value="eubact_ribD"/>
    <property type="match status" value="1"/>
</dbReference>
<feature type="binding site" evidence="15">
    <location>
        <position position="78"/>
    </location>
    <ligand>
        <name>Zn(2+)</name>
        <dbReference type="ChEBI" id="CHEBI:29105"/>
        <note>catalytic</note>
    </ligand>
</feature>
<dbReference type="InterPro" id="IPR004794">
    <property type="entry name" value="Eubact_RibD"/>
</dbReference>
<dbReference type="GO" id="GO:0050661">
    <property type="term" value="F:NADP binding"/>
    <property type="evidence" value="ECO:0007669"/>
    <property type="project" value="InterPro"/>
</dbReference>
<evidence type="ECO:0000256" key="3">
    <source>
        <dbReference type="ARBA" id="ARBA00004910"/>
    </source>
</evidence>
<comment type="cofactor">
    <cofactor evidence="12 15">
        <name>Zn(2+)</name>
        <dbReference type="ChEBI" id="CHEBI:29105"/>
    </cofactor>
    <text evidence="12 15">Binds 1 zinc ion.</text>
</comment>
<evidence type="ECO:0000256" key="1">
    <source>
        <dbReference type="ARBA" id="ARBA00002151"/>
    </source>
</evidence>
<feature type="binding site" evidence="14">
    <location>
        <position position="164"/>
    </location>
    <ligand>
        <name>NADP(+)</name>
        <dbReference type="ChEBI" id="CHEBI:58349"/>
    </ligand>
</feature>
<evidence type="ECO:0000256" key="11">
    <source>
        <dbReference type="ARBA" id="ARBA00023268"/>
    </source>
</evidence>
<dbReference type="InterPro" id="IPR016192">
    <property type="entry name" value="APOBEC/CMP_deaminase_Zn-bd"/>
</dbReference>
<dbReference type="PANTHER" id="PTHR38011:SF7">
    <property type="entry name" value="2,5-DIAMINO-6-RIBOSYLAMINO-4(3H)-PYRIMIDINONE 5'-PHOSPHATE REDUCTASE"/>
    <property type="match status" value="1"/>
</dbReference>
<feature type="binding site" evidence="14">
    <location>
        <position position="190"/>
    </location>
    <ligand>
        <name>NADP(+)</name>
        <dbReference type="ChEBI" id="CHEBI:58349"/>
    </ligand>
</feature>
<dbReference type="Proteomes" id="UP000885672">
    <property type="component" value="Unassembled WGS sequence"/>
</dbReference>
<evidence type="ECO:0000256" key="12">
    <source>
        <dbReference type="PIRNR" id="PIRNR006769"/>
    </source>
</evidence>
<dbReference type="SUPFAM" id="SSF53597">
    <property type="entry name" value="Dihydrofolate reductase-like"/>
    <property type="match status" value="1"/>
</dbReference>
<keyword evidence="8 12" id="KW-0862">Zinc</keyword>
<comment type="caution">
    <text evidence="17">The sequence shown here is derived from an EMBL/GenBank/DDBJ whole genome shotgun (WGS) entry which is preliminary data.</text>
</comment>
<evidence type="ECO:0000256" key="8">
    <source>
        <dbReference type="ARBA" id="ARBA00022833"/>
    </source>
</evidence>
<dbReference type="NCBIfam" id="TIGR00227">
    <property type="entry name" value="ribD_Cterm"/>
    <property type="match status" value="1"/>
</dbReference>
<evidence type="ECO:0000256" key="6">
    <source>
        <dbReference type="ARBA" id="ARBA00022619"/>
    </source>
</evidence>
<feature type="binding site" evidence="14">
    <location>
        <position position="178"/>
    </location>
    <ligand>
        <name>substrate</name>
    </ligand>
</feature>
<dbReference type="InterPro" id="IPR016193">
    <property type="entry name" value="Cytidine_deaminase-like"/>
</dbReference>
<comment type="similarity">
    <text evidence="4 12">In the N-terminal section; belongs to the cytidine and deoxycytidylate deaminase family.</text>
</comment>
<evidence type="ECO:0000256" key="9">
    <source>
        <dbReference type="ARBA" id="ARBA00022857"/>
    </source>
</evidence>
<accession>A0A7V0T5I0</accession>
<dbReference type="Pfam" id="PF01872">
    <property type="entry name" value="RibD_C"/>
    <property type="match status" value="1"/>
</dbReference>
<dbReference type="InterPro" id="IPR050765">
    <property type="entry name" value="Riboflavin_Biosynth_HTPR"/>
</dbReference>
<feature type="binding site" evidence="14">
    <location>
        <position position="162"/>
    </location>
    <ligand>
        <name>substrate</name>
    </ligand>
</feature>
<dbReference type="Gene3D" id="3.40.430.10">
    <property type="entry name" value="Dihydrofolate Reductase, subunit A"/>
    <property type="match status" value="1"/>
</dbReference>
<evidence type="ECO:0000256" key="14">
    <source>
        <dbReference type="PIRSR" id="PIRSR006769-2"/>
    </source>
</evidence>
<feature type="binding site" evidence="15">
    <location>
        <position position="44"/>
    </location>
    <ligand>
        <name>Zn(2+)</name>
        <dbReference type="ChEBI" id="CHEBI:29105"/>
        <note>catalytic</note>
    </ligand>
</feature>
<feature type="binding site" evidence="14">
    <location>
        <position position="201"/>
    </location>
    <ligand>
        <name>substrate</name>
    </ligand>
</feature>
<dbReference type="GO" id="GO:0008703">
    <property type="term" value="F:5-amino-6-(5-phosphoribosylamino)uracil reductase activity"/>
    <property type="evidence" value="ECO:0007669"/>
    <property type="project" value="UniProtKB-EC"/>
</dbReference>
<feature type="binding site" evidence="14">
    <location>
        <position position="285"/>
    </location>
    <ligand>
        <name>substrate</name>
    </ligand>
</feature>
<keyword evidence="11" id="KW-0511">Multifunctional enzyme</keyword>
<organism evidence="17">
    <name type="scientific">candidate division WOR-3 bacterium</name>
    <dbReference type="NCBI Taxonomy" id="2052148"/>
    <lineage>
        <taxon>Bacteria</taxon>
        <taxon>Bacteria division WOR-3</taxon>
    </lineage>
</organism>
<evidence type="ECO:0000256" key="2">
    <source>
        <dbReference type="ARBA" id="ARBA00004882"/>
    </source>
</evidence>